<feature type="domain" description="N-acetyltransferase" evidence="1">
    <location>
        <begin position="8"/>
        <end position="94"/>
    </location>
</feature>
<dbReference type="Pfam" id="PF14542">
    <property type="entry name" value="Acetyltransf_CG"/>
    <property type="match status" value="1"/>
</dbReference>
<dbReference type="InterPro" id="IPR016181">
    <property type="entry name" value="Acyl_CoA_acyltransferase"/>
</dbReference>
<dbReference type="Gene3D" id="3.40.630.30">
    <property type="match status" value="1"/>
</dbReference>
<dbReference type="PANTHER" id="PTHR31435:SF9">
    <property type="entry name" value="PROTEIN NATD1"/>
    <property type="match status" value="1"/>
</dbReference>
<sequence>MSRAPSIEHRAPDRRFVARLDAGEAYLAYEPVGERTLDLQHTVVPESARGAGVGEALVRAALDHARAHDQRVIPSCPFVAAWLEKHPEDQSLVAR</sequence>
<evidence type="ECO:0000259" key="1">
    <source>
        <dbReference type="PROSITE" id="PS51729"/>
    </source>
</evidence>
<proteinExistence type="predicted"/>
<dbReference type="PANTHER" id="PTHR31435">
    <property type="entry name" value="PROTEIN NATD1"/>
    <property type="match status" value="1"/>
</dbReference>
<evidence type="ECO:0000313" key="2">
    <source>
        <dbReference type="EMBL" id="CAA9301961.1"/>
    </source>
</evidence>
<reference evidence="2" key="1">
    <citation type="submission" date="2020-02" db="EMBL/GenBank/DDBJ databases">
        <authorList>
            <person name="Meier V. D."/>
        </authorList>
    </citation>
    <scope>NUCLEOTIDE SEQUENCE</scope>
    <source>
        <strain evidence="2">AVDCRST_MAG40</strain>
    </source>
</reference>
<accession>A0A6J4KCB9</accession>
<dbReference type="InterPro" id="IPR045057">
    <property type="entry name" value="Gcn5-rel_NAT"/>
</dbReference>
<dbReference type="AlphaFoldDB" id="A0A6J4KCB9"/>
<dbReference type="SUPFAM" id="SSF55729">
    <property type="entry name" value="Acyl-CoA N-acyltransferases (Nat)"/>
    <property type="match status" value="1"/>
</dbReference>
<protein>
    <recommendedName>
        <fullName evidence="1">N-acetyltransferase domain-containing protein</fullName>
    </recommendedName>
</protein>
<dbReference type="InterPro" id="IPR031165">
    <property type="entry name" value="GNAT_YJDJ"/>
</dbReference>
<name>A0A6J4KCB9_9BACT</name>
<dbReference type="EMBL" id="CADCTX010000120">
    <property type="protein sequence ID" value="CAA9301961.1"/>
    <property type="molecule type" value="Genomic_DNA"/>
</dbReference>
<dbReference type="CDD" id="cd04301">
    <property type="entry name" value="NAT_SF"/>
    <property type="match status" value="1"/>
</dbReference>
<dbReference type="PROSITE" id="PS51729">
    <property type="entry name" value="GNAT_YJDJ"/>
    <property type="match status" value="1"/>
</dbReference>
<organism evidence="2">
    <name type="scientific">uncultured Gemmatimonadaceae bacterium</name>
    <dbReference type="NCBI Taxonomy" id="246130"/>
    <lineage>
        <taxon>Bacteria</taxon>
        <taxon>Pseudomonadati</taxon>
        <taxon>Gemmatimonadota</taxon>
        <taxon>Gemmatimonadia</taxon>
        <taxon>Gemmatimonadales</taxon>
        <taxon>Gemmatimonadaceae</taxon>
        <taxon>environmental samples</taxon>
    </lineage>
</organism>
<gene>
    <name evidence="2" type="ORF">AVDCRST_MAG40-416</name>
</gene>